<gene>
    <name evidence="2" type="ORF">PMACD_LOCUS15268</name>
</gene>
<evidence type="ECO:0000259" key="1">
    <source>
        <dbReference type="Pfam" id="PF26215"/>
    </source>
</evidence>
<comment type="caution">
    <text evidence="2">The sequence shown here is derived from an EMBL/GenBank/DDBJ whole genome shotgun (WGS) entry which is preliminary data.</text>
</comment>
<keyword evidence="3" id="KW-1185">Reference proteome</keyword>
<dbReference type="PANTHER" id="PTHR21301">
    <property type="entry name" value="REVERSE TRANSCRIPTASE"/>
    <property type="match status" value="1"/>
</dbReference>
<organism evidence="2 3">
    <name type="scientific">Pieris macdunnoughi</name>
    <dbReference type="NCBI Taxonomy" id="345717"/>
    <lineage>
        <taxon>Eukaryota</taxon>
        <taxon>Metazoa</taxon>
        <taxon>Ecdysozoa</taxon>
        <taxon>Arthropoda</taxon>
        <taxon>Hexapoda</taxon>
        <taxon>Insecta</taxon>
        <taxon>Pterygota</taxon>
        <taxon>Neoptera</taxon>
        <taxon>Endopterygota</taxon>
        <taxon>Lepidoptera</taxon>
        <taxon>Glossata</taxon>
        <taxon>Ditrysia</taxon>
        <taxon>Papilionoidea</taxon>
        <taxon>Pieridae</taxon>
        <taxon>Pierinae</taxon>
        <taxon>Pieris</taxon>
    </lineage>
</organism>
<dbReference type="Proteomes" id="UP000663880">
    <property type="component" value="Unassembled WGS sequence"/>
</dbReference>
<dbReference type="EMBL" id="CAJOBZ010000070">
    <property type="protein sequence ID" value="CAF4946941.1"/>
    <property type="molecule type" value="Genomic_DNA"/>
</dbReference>
<dbReference type="InterPro" id="IPR058912">
    <property type="entry name" value="HTH_animal"/>
</dbReference>
<protein>
    <recommendedName>
        <fullName evidence="1">Helix-turn-helix domain-containing protein</fullName>
    </recommendedName>
</protein>
<feature type="domain" description="Helix-turn-helix" evidence="1">
    <location>
        <begin position="43"/>
        <end position="91"/>
    </location>
</feature>
<dbReference type="AlphaFoldDB" id="A0A821XP88"/>
<evidence type="ECO:0000313" key="3">
    <source>
        <dbReference type="Proteomes" id="UP000663880"/>
    </source>
</evidence>
<dbReference type="Pfam" id="PF26215">
    <property type="entry name" value="HTH_animal"/>
    <property type="match status" value="1"/>
</dbReference>
<name>A0A821XP88_9NEOP</name>
<reference evidence="2" key="1">
    <citation type="submission" date="2021-02" db="EMBL/GenBank/DDBJ databases">
        <authorList>
            <person name="Steward A R."/>
        </authorList>
    </citation>
    <scope>NUCLEOTIDE SEQUENCE</scope>
</reference>
<dbReference type="OrthoDB" id="6782675at2759"/>
<proteinExistence type="predicted"/>
<evidence type="ECO:0000313" key="2">
    <source>
        <dbReference type="EMBL" id="CAF4946941.1"/>
    </source>
</evidence>
<accession>A0A821XP88</accession>
<dbReference type="PANTHER" id="PTHR21301:SF11">
    <property type="entry name" value="GIY-YIG DOMAIN-CONTAINING PROTEIN"/>
    <property type="match status" value="1"/>
</dbReference>
<sequence>MANVKKKQTREESWYRLKDILIIRKADGTLGHTIHRKATHTDRYLNGESHHHPSQLLSVGKCLFQRAQRLCDDAHLEEELQHAKQVLHRNKLRIPRLHHKNKNKTQTVPRQPAYLPYVKGVTDRISRILKRASIHTIFKPHKKIQQFLRPIKSNTPLQDAGIYKLDCDCGLSYIGQTKRNMSSRLKEHIADIKPHLHLSDVLCCDASERYQFHTFNMEAFTFIQCGVLRRLLMCRVTGDPGPRQKG</sequence>